<dbReference type="GO" id="GO:0003848">
    <property type="term" value="F:2-amino-4-hydroxy-6-hydroxymethyldihydropteridine diphosphokinase activity"/>
    <property type="evidence" value="ECO:0007669"/>
    <property type="project" value="UniProtKB-EC"/>
</dbReference>
<dbReference type="InterPro" id="IPR035907">
    <property type="entry name" value="Hppk_sf"/>
</dbReference>
<dbReference type="GO" id="GO:0005524">
    <property type="term" value="F:ATP binding"/>
    <property type="evidence" value="ECO:0007669"/>
    <property type="project" value="UniProtKB-KW"/>
</dbReference>
<evidence type="ECO:0000256" key="6">
    <source>
        <dbReference type="ARBA" id="ARBA00022741"/>
    </source>
</evidence>
<dbReference type="UniPathway" id="UPA00077">
    <property type="reaction ID" value="UER00155"/>
</dbReference>
<dbReference type="GO" id="GO:0046656">
    <property type="term" value="P:folic acid biosynthetic process"/>
    <property type="evidence" value="ECO:0007669"/>
    <property type="project" value="UniProtKB-KW"/>
</dbReference>
<evidence type="ECO:0000256" key="7">
    <source>
        <dbReference type="ARBA" id="ARBA00022777"/>
    </source>
</evidence>
<dbReference type="OrthoDB" id="9808041at2"/>
<keyword evidence="8" id="KW-0067">ATP-binding</keyword>
<comment type="pathway">
    <text evidence="1">Cofactor biosynthesis; tetrahydrofolate biosynthesis; 2-amino-4-hydroxy-6-hydroxymethyl-7,8-dihydropteridine diphosphate from 7,8-dihydroneopterin triphosphate: step 4/4.</text>
</comment>
<dbReference type="PANTHER" id="PTHR43071:SF1">
    <property type="entry name" value="2-AMINO-4-HYDROXY-6-HYDROXYMETHYLDIHYDROPTERIDINE PYROPHOSPHOKINASE"/>
    <property type="match status" value="1"/>
</dbReference>
<dbReference type="PROSITE" id="PS00794">
    <property type="entry name" value="HPPK"/>
    <property type="match status" value="1"/>
</dbReference>
<dbReference type="PANTHER" id="PTHR43071">
    <property type="entry name" value="2-AMINO-4-HYDROXY-6-HYDROXYMETHYLDIHYDROPTERIDINE PYROPHOSPHOKINASE"/>
    <property type="match status" value="1"/>
</dbReference>
<evidence type="ECO:0000259" key="13">
    <source>
        <dbReference type="PROSITE" id="PS00794"/>
    </source>
</evidence>
<dbReference type="NCBIfam" id="TIGR01498">
    <property type="entry name" value="folK"/>
    <property type="match status" value="1"/>
</dbReference>
<keyword evidence="6" id="KW-0547">Nucleotide-binding</keyword>
<name>A0A1T2L9U9_9GAMM</name>
<evidence type="ECO:0000256" key="3">
    <source>
        <dbReference type="ARBA" id="ARBA00013253"/>
    </source>
</evidence>
<dbReference type="CDD" id="cd00483">
    <property type="entry name" value="HPPK"/>
    <property type="match status" value="1"/>
</dbReference>
<proteinExistence type="inferred from homology"/>
<evidence type="ECO:0000256" key="10">
    <source>
        <dbReference type="ARBA" id="ARBA00029409"/>
    </source>
</evidence>
<dbReference type="InterPro" id="IPR000550">
    <property type="entry name" value="Hppk"/>
</dbReference>
<evidence type="ECO:0000256" key="8">
    <source>
        <dbReference type="ARBA" id="ARBA00022840"/>
    </source>
</evidence>
<dbReference type="Gene3D" id="3.30.70.560">
    <property type="entry name" value="7,8-Dihydro-6-hydroxymethylpterin-pyrophosphokinase HPPK"/>
    <property type="match status" value="1"/>
</dbReference>
<keyword evidence="9" id="KW-0289">Folate biosynthesis</keyword>
<dbReference type="Pfam" id="PF01288">
    <property type="entry name" value="HPPK"/>
    <property type="match status" value="1"/>
</dbReference>
<protein>
    <recommendedName>
        <fullName evidence="4">2-amino-4-hydroxy-6-hydroxymethyldihydropteridine pyrophosphokinase</fullName>
        <ecNumber evidence="3">2.7.6.3</ecNumber>
    </recommendedName>
    <alternativeName>
        <fullName evidence="11">6-hydroxymethyl-7,8-dihydropterin pyrophosphokinase</fullName>
    </alternativeName>
    <alternativeName>
        <fullName evidence="12">7,8-dihydro-6-hydroxymethylpterin-pyrophosphokinase</fullName>
    </alternativeName>
</protein>
<dbReference type="EC" id="2.7.6.3" evidence="3"/>
<evidence type="ECO:0000256" key="2">
    <source>
        <dbReference type="ARBA" id="ARBA00005810"/>
    </source>
</evidence>
<evidence type="ECO:0000256" key="1">
    <source>
        <dbReference type="ARBA" id="ARBA00005051"/>
    </source>
</evidence>
<evidence type="ECO:0000256" key="4">
    <source>
        <dbReference type="ARBA" id="ARBA00016218"/>
    </source>
</evidence>
<keyword evidence="15" id="KW-1185">Reference proteome</keyword>
<dbReference type="AlphaFoldDB" id="A0A1T2L9U9"/>
<dbReference type="SUPFAM" id="SSF55083">
    <property type="entry name" value="6-hydroxymethyl-7,8-dihydropterin pyrophosphokinase, HPPK"/>
    <property type="match status" value="1"/>
</dbReference>
<evidence type="ECO:0000256" key="12">
    <source>
        <dbReference type="ARBA" id="ARBA00033413"/>
    </source>
</evidence>
<comment type="similarity">
    <text evidence="2">Belongs to the HPPK family.</text>
</comment>
<keyword evidence="5" id="KW-0808">Transferase</keyword>
<evidence type="ECO:0000256" key="9">
    <source>
        <dbReference type="ARBA" id="ARBA00022909"/>
    </source>
</evidence>
<keyword evidence="7 14" id="KW-0418">Kinase</keyword>
<dbReference type="GO" id="GO:0016301">
    <property type="term" value="F:kinase activity"/>
    <property type="evidence" value="ECO:0007669"/>
    <property type="project" value="UniProtKB-KW"/>
</dbReference>
<gene>
    <name evidence="14" type="ORF">BOW53_02090</name>
</gene>
<evidence type="ECO:0000313" key="14">
    <source>
        <dbReference type="EMBL" id="OOZ41814.1"/>
    </source>
</evidence>
<dbReference type="Proteomes" id="UP000191110">
    <property type="component" value="Unassembled WGS sequence"/>
</dbReference>
<comment type="caution">
    <text evidence="14">The sequence shown here is derived from an EMBL/GenBank/DDBJ whole genome shotgun (WGS) entry which is preliminary data.</text>
</comment>
<evidence type="ECO:0000313" key="15">
    <source>
        <dbReference type="Proteomes" id="UP000191110"/>
    </source>
</evidence>
<comment type="function">
    <text evidence="10">Catalyzes the transfer of pyrophosphate from adenosine triphosphate (ATP) to 6-hydroxymethyl-7,8-dihydropterin, an enzymatic step in folate biosynthesis pathway.</text>
</comment>
<organism evidence="14 15">
    <name type="scientific">Solemya pervernicosa gill symbiont</name>
    <dbReference type="NCBI Taxonomy" id="642797"/>
    <lineage>
        <taxon>Bacteria</taxon>
        <taxon>Pseudomonadati</taxon>
        <taxon>Pseudomonadota</taxon>
        <taxon>Gammaproteobacteria</taxon>
        <taxon>sulfur-oxidizing symbionts</taxon>
    </lineage>
</organism>
<evidence type="ECO:0000256" key="11">
    <source>
        <dbReference type="ARBA" id="ARBA00029766"/>
    </source>
</evidence>
<sequence length="167" mass="18464">MSASVRAYIGLGSNLENPIQQVKTALTNLENLAETQLIAQSRLYASPPMGPPDQPDYINAVAAIDTSLSPELLLDELQRIERRQGRVRKGERWGPRTVDLDLLLYGCELIESKRLTVPHAGIHERAFVLYPLREIAADDLVIPGRGSLGELISACPRDGLQRLDEVL</sequence>
<evidence type="ECO:0000256" key="5">
    <source>
        <dbReference type="ARBA" id="ARBA00022679"/>
    </source>
</evidence>
<accession>A0A1T2L9U9</accession>
<feature type="domain" description="7,8-dihydro-6-hydroxymethylpterin-pyrophosphokinase" evidence="13">
    <location>
        <begin position="92"/>
        <end position="103"/>
    </location>
</feature>
<dbReference type="RefSeq" id="WP_078482434.1">
    <property type="nucleotide sequence ID" value="NZ_MPRL01000005.1"/>
</dbReference>
<reference evidence="14 15" key="1">
    <citation type="submission" date="2016-11" db="EMBL/GenBank/DDBJ databases">
        <title>Mixed transmission modes and dynamic genome evolution in an obligate animal-bacterial symbiosis.</title>
        <authorList>
            <person name="Russell S.L."/>
            <person name="Corbett-Detig R.B."/>
            <person name="Cavanaugh C.M."/>
        </authorList>
    </citation>
    <scope>NUCLEOTIDE SEQUENCE [LARGE SCALE GENOMIC DNA]</scope>
    <source>
        <strain evidence="14">Sveles-Q1</strain>
    </source>
</reference>
<dbReference type="GO" id="GO:0046654">
    <property type="term" value="P:tetrahydrofolate biosynthetic process"/>
    <property type="evidence" value="ECO:0007669"/>
    <property type="project" value="UniProtKB-UniPathway"/>
</dbReference>
<dbReference type="EMBL" id="MPRL01000005">
    <property type="protein sequence ID" value="OOZ41814.1"/>
    <property type="molecule type" value="Genomic_DNA"/>
</dbReference>